<organism evidence="2 3">
    <name type="scientific">Allacma fusca</name>
    <dbReference type="NCBI Taxonomy" id="39272"/>
    <lineage>
        <taxon>Eukaryota</taxon>
        <taxon>Metazoa</taxon>
        <taxon>Ecdysozoa</taxon>
        <taxon>Arthropoda</taxon>
        <taxon>Hexapoda</taxon>
        <taxon>Collembola</taxon>
        <taxon>Symphypleona</taxon>
        <taxon>Sminthuridae</taxon>
        <taxon>Allacma</taxon>
    </lineage>
</organism>
<dbReference type="Proteomes" id="UP000708208">
    <property type="component" value="Unassembled WGS sequence"/>
</dbReference>
<feature type="non-terminal residue" evidence="2">
    <location>
        <position position="1"/>
    </location>
</feature>
<feature type="non-terminal residue" evidence="2">
    <location>
        <position position="205"/>
    </location>
</feature>
<dbReference type="AlphaFoldDB" id="A0A8J2L7W1"/>
<evidence type="ECO:0000313" key="3">
    <source>
        <dbReference type="Proteomes" id="UP000708208"/>
    </source>
</evidence>
<gene>
    <name evidence="2" type="ORF">AFUS01_LOCUS36882</name>
</gene>
<feature type="compositionally biased region" description="Polar residues" evidence="1">
    <location>
        <begin position="166"/>
        <end position="194"/>
    </location>
</feature>
<keyword evidence="3" id="KW-1185">Reference proteome</keyword>
<reference evidence="2" key="1">
    <citation type="submission" date="2021-06" db="EMBL/GenBank/DDBJ databases">
        <authorList>
            <person name="Hodson N. C."/>
            <person name="Mongue J. A."/>
            <person name="Jaron S. K."/>
        </authorList>
    </citation>
    <scope>NUCLEOTIDE SEQUENCE</scope>
</reference>
<evidence type="ECO:0000313" key="2">
    <source>
        <dbReference type="EMBL" id="CAG7826848.1"/>
    </source>
</evidence>
<feature type="region of interest" description="Disordered" evidence="1">
    <location>
        <begin position="109"/>
        <end position="205"/>
    </location>
</feature>
<dbReference type="EMBL" id="CAJVCH010541312">
    <property type="protein sequence ID" value="CAG7826848.1"/>
    <property type="molecule type" value="Genomic_DNA"/>
</dbReference>
<accession>A0A8J2L7W1</accession>
<sequence>EEIELRKIGGFKQLSRKVLRIPFKFHYHDDDEMSSLPSFRTVTRLLVDMPFTTNRLKKLQALEEDDPKKFKKFAQKLNSQPFQLTRREKIVPAVTPGRLKGVGRQLIHQPFRVTPKPKPPAPEPDPVKSGLKFKGLASKAGRQPFGLGVPTGPVPEDGSVPDNETAGENVQNEGGEKSTFSSMKFRSKTKSMLQQPFGVASRKTE</sequence>
<name>A0A8J2L7W1_9HEXA</name>
<evidence type="ECO:0000256" key="1">
    <source>
        <dbReference type="SAM" id="MobiDB-lite"/>
    </source>
</evidence>
<comment type="caution">
    <text evidence="2">The sequence shown here is derived from an EMBL/GenBank/DDBJ whole genome shotgun (WGS) entry which is preliminary data.</text>
</comment>
<protein>
    <submittedName>
        <fullName evidence="2">Uncharacterized protein</fullName>
    </submittedName>
</protein>
<proteinExistence type="predicted"/>